<dbReference type="SUPFAM" id="SSF52210">
    <property type="entry name" value="Succinyl-CoA synthetase domains"/>
    <property type="match status" value="2"/>
</dbReference>
<gene>
    <name evidence="5" type="ORF">C4532_00240</name>
</gene>
<dbReference type="InterPro" id="IPR036291">
    <property type="entry name" value="NAD(P)-bd_dom_sf"/>
</dbReference>
<dbReference type="EMBL" id="QZKI01000002">
    <property type="protein sequence ID" value="RJP75560.1"/>
    <property type="molecule type" value="Genomic_DNA"/>
</dbReference>
<dbReference type="Gene3D" id="3.40.50.261">
    <property type="entry name" value="Succinyl-CoA synthetase domains"/>
    <property type="match status" value="2"/>
</dbReference>
<dbReference type="SUPFAM" id="SSF51735">
    <property type="entry name" value="NAD(P)-binding Rossmann-fold domains"/>
    <property type="match status" value="1"/>
</dbReference>
<dbReference type="Gene3D" id="3.40.50.720">
    <property type="entry name" value="NAD(P)-binding Rossmann-like Domain"/>
    <property type="match status" value="1"/>
</dbReference>
<accession>A0A419F9X1</accession>
<reference evidence="5 6" key="1">
    <citation type="journal article" date="2017" name="ISME J.">
        <title>Energy and carbon metabolisms in a deep terrestrial subsurface fluid microbial community.</title>
        <authorList>
            <person name="Momper L."/>
            <person name="Jungbluth S.P."/>
            <person name="Lee M.D."/>
            <person name="Amend J.P."/>
        </authorList>
    </citation>
    <scope>NUCLEOTIDE SEQUENCE [LARGE SCALE GENOMIC DNA]</scope>
    <source>
        <strain evidence="5">SURF_17</strain>
    </source>
</reference>
<evidence type="ECO:0000256" key="3">
    <source>
        <dbReference type="ARBA" id="ARBA00022840"/>
    </source>
</evidence>
<dbReference type="InterPro" id="IPR016102">
    <property type="entry name" value="Succinyl-CoA_synth-like"/>
</dbReference>
<proteinExistence type="predicted"/>
<evidence type="ECO:0000313" key="5">
    <source>
        <dbReference type="EMBL" id="RJP75560.1"/>
    </source>
</evidence>
<protein>
    <recommendedName>
        <fullName evidence="4">CoA-binding domain-containing protein</fullName>
    </recommendedName>
</protein>
<comment type="caution">
    <text evidence="5">The sequence shown here is derived from an EMBL/GenBank/DDBJ whole genome shotgun (WGS) entry which is preliminary data.</text>
</comment>
<dbReference type="SMART" id="SM00881">
    <property type="entry name" value="CoA_binding"/>
    <property type="match status" value="1"/>
</dbReference>
<evidence type="ECO:0000256" key="2">
    <source>
        <dbReference type="ARBA" id="ARBA00022741"/>
    </source>
</evidence>
<keyword evidence="3" id="KW-0067">ATP-binding</keyword>
<dbReference type="GO" id="GO:0043758">
    <property type="term" value="F:acetate-CoA ligase (ADP-forming) activity"/>
    <property type="evidence" value="ECO:0007669"/>
    <property type="project" value="InterPro"/>
</dbReference>
<keyword evidence="2" id="KW-0547">Nucleotide-binding</keyword>
<name>A0A419F9X1_9BACT</name>
<organism evidence="5 6">
    <name type="scientific">Candidatus Abyssobacteria bacterium SURF_17</name>
    <dbReference type="NCBI Taxonomy" id="2093361"/>
    <lineage>
        <taxon>Bacteria</taxon>
        <taxon>Pseudomonadati</taxon>
        <taxon>Candidatus Hydrogenedentota</taxon>
        <taxon>Candidatus Abyssobacteria</taxon>
    </lineage>
</organism>
<dbReference type="InterPro" id="IPR003781">
    <property type="entry name" value="CoA-bd"/>
</dbReference>
<dbReference type="InterPro" id="IPR032875">
    <property type="entry name" value="Succ_CoA_lig_flav_dom"/>
</dbReference>
<dbReference type="Proteomes" id="UP000285961">
    <property type="component" value="Unassembled WGS sequence"/>
</dbReference>
<dbReference type="Pfam" id="PF13380">
    <property type="entry name" value="CoA_binding_2"/>
    <property type="match status" value="1"/>
</dbReference>
<keyword evidence="1" id="KW-0436">Ligase</keyword>
<dbReference type="PANTHER" id="PTHR43334">
    <property type="entry name" value="ACETATE--COA LIGASE [ADP-FORMING]"/>
    <property type="match status" value="1"/>
</dbReference>
<dbReference type="Pfam" id="PF13607">
    <property type="entry name" value="Succ_CoA_lig"/>
    <property type="match status" value="1"/>
</dbReference>
<dbReference type="InterPro" id="IPR051538">
    <property type="entry name" value="Acyl-CoA_Synth/Transferase"/>
</dbReference>
<dbReference type="AlphaFoldDB" id="A0A419F9X1"/>
<evidence type="ECO:0000313" key="6">
    <source>
        <dbReference type="Proteomes" id="UP000285961"/>
    </source>
</evidence>
<dbReference type="InterPro" id="IPR043938">
    <property type="entry name" value="Ligase_CoA_dom"/>
</dbReference>
<evidence type="ECO:0000259" key="4">
    <source>
        <dbReference type="SMART" id="SM00881"/>
    </source>
</evidence>
<evidence type="ECO:0000256" key="1">
    <source>
        <dbReference type="ARBA" id="ARBA00022598"/>
    </source>
</evidence>
<dbReference type="PANTHER" id="PTHR43334:SF1">
    <property type="entry name" value="3-HYDROXYPROPIONATE--COA LIGASE [ADP-FORMING]"/>
    <property type="match status" value="1"/>
</dbReference>
<dbReference type="Pfam" id="PF19045">
    <property type="entry name" value="Ligase_CoA_2"/>
    <property type="match status" value="1"/>
</dbReference>
<sequence>MAVDKRMEALFKPQSVAIIGASTNPAKWGFNFTLHLTHGGYRGACYPINPAGGEILGHRAYKSILDVPGEIDLAFILIPPEAAVSALADCGKKGIRACVVVTAGFGELGGQGESLQRSLCEIAREAGIAMVGPNCAGITSPEPMSLYCTMQPNFPPSGHIAIFSQSGNIGGSIQRVCEKHDIGISRFASTGNESVLTSSDYLNYFAEDEQTKVVVGYVEGISDGRRFFDVARQLTRKKPLVLMKAGRSVVGANAAKSHTGALAGSDAVFKALCRQCGIIRVSSIDEMFDVATAFLAQPLPRGSRVGIVANGGGWGVLTADACIAAGLDVAPLPEETLQALDNRLPAWWNRQNPVDLVGGISRGSFFKAVEALAKSDSLDGVIALGFGYASSIASVFRNAPGLGSTGDRIAKDMLASDMRGLNFILDVIEQSGKPVVLASENAVGADRDGNEAILTFRKKGVIVYPSPDRAANVFAKMYEYQRYLTAVAGSGDGNLRAGGQTDE</sequence>
<feature type="domain" description="CoA-binding" evidence="4">
    <location>
        <begin position="10"/>
        <end position="105"/>
    </location>
</feature>
<dbReference type="GO" id="GO:0005524">
    <property type="term" value="F:ATP binding"/>
    <property type="evidence" value="ECO:0007669"/>
    <property type="project" value="UniProtKB-KW"/>
</dbReference>